<feature type="repeat" description="TPR" evidence="3">
    <location>
        <begin position="489"/>
        <end position="522"/>
    </location>
</feature>
<keyword evidence="6" id="KW-1185">Reference proteome</keyword>
<dbReference type="AlphaFoldDB" id="A0A2S2CR60"/>
<dbReference type="Pfam" id="PF13176">
    <property type="entry name" value="TPR_7"/>
    <property type="match status" value="1"/>
</dbReference>
<dbReference type="SMART" id="SM00382">
    <property type="entry name" value="AAA"/>
    <property type="match status" value="1"/>
</dbReference>
<dbReference type="Pfam" id="PF13181">
    <property type="entry name" value="TPR_8"/>
    <property type="match status" value="2"/>
</dbReference>
<accession>A0A2S2CR60</accession>
<dbReference type="Pfam" id="PF13191">
    <property type="entry name" value="AAA_16"/>
    <property type="match status" value="1"/>
</dbReference>
<keyword evidence="5" id="KW-0547">Nucleotide-binding</keyword>
<dbReference type="Proteomes" id="UP000245629">
    <property type="component" value="Chromosome 2"/>
</dbReference>
<dbReference type="SMART" id="SM00028">
    <property type="entry name" value="TPR"/>
    <property type="match status" value="5"/>
</dbReference>
<gene>
    <name evidence="5" type="ORF">DEW08_12880</name>
</gene>
<dbReference type="OrthoDB" id="7301107at2"/>
<dbReference type="InterPro" id="IPR011990">
    <property type="entry name" value="TPR-like_helical_dom_sf"/>
</dbReference>
<evidence type="ECO:0000256" key="3">
    <source>
        <dbReference type="PROSITE-ProRule" id="PRU00339"/>
    </source>
</evidence>
<dbReference type="InterPro" id="IPR027417">
    <property type="entry name" value="P-loop_NTPase"/>
</dbReference>
<feature type="domain" description="AAA+ ATPase" evidence="4">
    <location>
        <begin position="25"/>
        <end position="166"/>
    </location>
</feature>
<dbReference type="PROSITE" id="PS50005">
    <property type="entry name" value="TPR"/>
    <property type="match status" value="2"/>
</dbReference>
<dbReference type="Pfam" id="PF13424">
    <property type="entry name" value="TPR_12"/>
    <property type="match status" value="1"/>
</dbReference>
<dbReference type="InterPro" id="IPR041664">
    <property type="entry name" value="AAA_16"/>
</dbReference>
<feature type="repeat" description="TPR" evidence="3">
    <location>
        <begin position="444"/>
        <end position="477"/>
    </location>
</feature>
<dbReference type="InterPro" id="IPR003593">
    <property type="entry name" value="AAA+_ATPase"/>
</dbReference>
<evidence type="ECO:0000313" key="6">
    <source>
        <dbReference type="Proteomes" id="UP000245629"/>
    </source>
</evidence>
<keyword evidence="2 3" id="KW-0802">TPR repeat</keyword>
<dbReference type="KEGG" id="azz:DEW08_12880"/>
<evidence type="ECO:0000256" key="1">
    <source>
        <dbReference type="ARBA" id="ARBA00022737"/>
    </source>
</evidence>
<keyword evidence="5" id="KW-0067">ATP-binding</keyword>
<dbReference type="Gene3D" id="1.25.40.10">
    <property type="entry name" value="Tetratricopeptide repeat domain"/>
    <property type="match status" value="2"/>
</dbReference>
<dbReference type="SUPFAM" id="SSF52540">
    <property type="entry name" value="P-loop containing nucleoside triphosphate hydrolases"/>
    <property type="match status" value="1"/>
</dbReference>
<dbReference type="EMBL" id="CP029353">
    <property type="protein sequence ID" value="AWK87004.1"/>
    <property type="molecule type" value="Genomic_DNA"/>
</dbReference>
<proteinExistence type="predicted"/>
<sequence>MHGRRYVGRTDLLERIAAALGDDAQPPVVVLHGPPGVGKSELAREYARRHAARYPGGRYFLDATGGMPGGLAAIGRNRFGAEFPGDRPIPEQCEWTVHRLCAEETLLIFDNAASPDAIRPWLPPSGAPCHAIVTSLFERWQGWPAWPVPPLSAAESRDLVAGIAGEAAASRHGDALVAAFGGLPVQLVPASAVLAKAVGRDRPISSALGIGEDLQRSYGAAYGLLAPDAQLLLHAAAMRNCQRIDRDALARDMADGAGWGEERFLDHLDACQDLHLMEGGATLRMHQLYAAHLLRRAAPEGREADLARIRTAQKDRMIAIAAELADAPARSDLADDLQGFAIAPDVWSDIDLSWRDYHILGRALLEVGQFPAALSWCQRAVAAAESGGIDGIVDQSSLGMSLHLVGICLSQQGQYDEAMCWYRRAVTAKEEGDIHGRIDQESLGRSLHEVGRCLSRQGRYDEALSWYQRAVTAAETGDIHGRVDQESLGRSLHEVGFCLSQQGQYDEAMPWYQRAVTAKEQGDIHCRVDQGSLGRSLHQIGYCLSQQERYGEAMSWFDRAVAAAGKGDIHGRVDDALLASFRQSAAFCRSKLSE</sequence>
<evidence type="ECO:0000259" key="4">
    <source>
        <dbReference type="SMART" id="SM00382"/>
    </source>
</evidence>
<evidence type="ECO:0000313" key="5">
    <source>
        <dbReference type="EMBL" id="AWK87004.1"/>
    </source>
</evidence>
<protein>
    <submittedName>
        <fullName evidence="5">ATP-binding protein</fullName>
    </submittedName>
</protein>
<dbReference type="InterPro" id="IPR019734">
    <property type="entry name" value="TPR_rpt"/>
</dbReference>
<dbReference type="PANTHER" id="PTHR45641">
    <property type="entry name" value="TETRATRICOPEPTIDE REPEAT PROTEIN (AFU_ORTHOLOGUE AFUA_6G03870)"/>
    <property type="match status" value="1"/>
</dbReference>
<evidence type="ECO:0000256" key="2">
    <source>
        <dbReference type="ARBA" id="ARBA00022803"/>
    </source>
</evidence>
<dbReference type="PANTHER" id="PTHR45641:SF19">
    <property type="entry name" value="NEPHROCYSTIN-3"/>
    <property type="match status" value="1"/>
</dbReference>
<keyword evidence="1" id="KW-0677">Repeat</keyword>
<reference evidence="6" key="1">
    <citation type="submission" date="2018-05" db="EMBL/GenBank/DDBJ databases">
        <title>Azospirillum thermophila sp. nov., a novel isolated from hot spring.</title>
        <authorList>
            <person name="Zhao Z."/>
        </authorList>
    </citation>
    <scope>NUCLEOTIDE SEQUENCE [LARGE SCALE GENOMIC DNA]</scope>
    <source>
        <strain evidence="6">CFH 70021</strain>
    </source>
</reference>
<dbReference type="GO" id="GO:0005524">
    <property type="term" value="F:ATP binding"/>
    <property type="evidence" value="ECO:0007669"/>
    <property type="project" value="UniProtKB-KW"/>
</dbReference>
<dbReference type="SUPFAM" id="SSF48452">
    <property type="entry name" value="TPR-like"/>
    <property type="match status" value="1"/>
</dbReference>
<organism evidence="5 6">
    <name type="scientific">Azospirillum thermophilum</name>
    <dbReference type="NCBI Taxonomy" id="2202148"/>
    <lineage>
        <taxon>Bacteria</taxon>
        <taxon>Pseudomonadati</taxon>
        <taxon>Pseudomonadota</taxon>
        <taxon>Alphaproteobacteria</taxon>
        <taxon>Rhodospirillales</taxon>
        <taxon>Azospirillaceae</taxon>
        <taxon>Azospirillum</taxon>
    </lineage>
</organism>
<dbReference type="Gene3D" id="3.40.50.300">
    <property type="entry name" value="P-loop containing nucleotide triphosphate hydrolases"/>
    <property type="match status" value="1"/>
</dbReference>
<name>A0A2S2CR60_9PROT</name>